<feature type="region of interest" description="Disordered" evidence="1">
    <location>
        <begin position="80"/>
        <end position="124"/>
    </location>
</feature>
<reference evidence="4" key="1">
    <citation type="journal article" date="2000" name="Infect. Immun.">
        <title>DNA sequence and comparison of virulence plasmids from Rhodococcus equi ATCC 33701 and 103.</title>
        <authorList>
            <person name="Takai S."/>
            <person name="Hines S.A."/>
            <person name="Sekizaki T."/>
            <person name="Nicholson V.M."/>
            <person name="Alperin D.A."/>
            <person name="Osaki M."/>
            <person name="Takamatsu D."/>
            <person name="Nakamura M."/>
            <person name="Suzuki K."/>
            <person name="Ogino N."/>
            <person name="Kakuda T."/>
            <person name="Dan H."/>
            <person name="Prescott J.F."/>
        </authorList>
    </citation>
    <scope>NUCLEOTIDE SEQUENCE</scope>
    <source>
        <strain evidence="2">103</strain>
        <strain evidence="4">ATCC33701</strain>
        <plasmid evidence="4">pREAT701 (p33701)</plasmid>
        <plasmid evidence="2">unnamed</plasmid>
    </source>
</reference>
<protein>
    <submittedName>
        <fullName evidence="4">Uncharacterized protein</fullName>
    </submittedName>
</protein>
<evidence type="ECO:0000313" key="2">
    <source>
        <dbReference type="EMBL" id="AAG21720.1"/>
    </source>
</evidence>
<organism evidence="4">
    <name type="scientific">Rhodococcus hoagii</name>
    <name type="common">Corynebacterium equii</name>
    <dbReference type="NCBI Taxonomy" id="43767"/>
    <lineage>
        <taxon>Bacteria</taxon>
        <taxon>Bacillati</taxon>
        <taxon>Actinomycetota</taxon>
        <taxon>Actinomycetes</taxon>
        <taxon>Mycobacteriales</taxon>
        <taxon>Nocardiaceae</taxon>
        <taxon>Prescottella</taxon>
    </lineage>
</organism>
<evidence type="ECO:0000256" key="1">
    <source>
        <dbReference type="SAM" id="MobiDB-lite"/>
    </source>
</evidence>
<geneLocation type="plasmid" evidence="2">
    <name>unnamed</name>
</geneLocation>
<sequence>MMSLLVRLNIRTVPPRSSVTARCPSHLISNAHPSSAGGSPRVASIGAGGAFAALIGQICAATHAREYRTEKRCCRRCAFPKRSHSHPASPARRRAHHASTAIASSTAPMPATTTPARLASSHPNSHEVPVYAPLFGSGAVRSPTLKVIHGPFMHSP</sequence>
<feature type="compositionally biased region" description="Low complexity" evidence="1">
    <location>
        <begin position="98"/>
        <end position="117"/>
    </location>
</feature>
<geneLocation type="plasmid" evidence="3">
    <name>pVAPAMBE116</name>
</geneLocation>
<dbReference type="EMBL" id="HM114217">
    <property type="protein sequence ID" value="ADI50252.1"/>
    <property type="molecule type" value="Genomic_DNA"/>
</dbReference>
<name>Q9ETM9_RHOHA</name>
<dbReference type="EMBL" id="AF116907">
    <property type="protein sequence ID" value="AAG21720.1"/>
    <property type="molecule type" value="Genomic_DNA"/>
</dbReference>
<reference evidence="3" key="2">
    <citation type="journal article" date="2010" name="FEMS Microbiol. Lett.">
        <title>Analysis of plasmid diversity in 96 Rhodococcus equi strains isolated in Normandy (France) and sequencing of the 87-kb type I virulence plasmid.</title>
        <authorList>
            <person name="Duquesne F."/>
            <person name="Hebert L."/>
            <person name="Sevin C."/>
            <person name="Breuil M.F."/>
            <person name="Tapprest J."/>
            <person name="Laugier C."/>
            <person name="Petry S."/>
        </authorList>
    </citation>
    <scope>NUCLEOTIDE SEQUENCE</scope>
    <source>
        <strain evidence="3">MBE116</strain>
        <plasmid evidence="3">pVAPAMBE116</plasmid>
    </source>
</reference>
<dbReference type="EMBL" id="AP001204">
    <property type="protein sequence ID" value="BAB16625.1"/>
    <property type="molecule type" value="Genomic_DNA"/>
</dbReference>
<geneLocation type="plasmid" evidence="4">
    <name>pREAT701</name>
    <name>p33701</name>
</geneLocation>
<evidence type="ECO:0000313" key="4">
    <source>
        <dbReference type="EMBL" id="BAB16625.1"/>
    </source>
</evidence>
<keyword evidence="4" id="KW-0614">Plasmid</keyword>
<proteinExistence type="predicted"/>
<feature type="compositionally biased region" description="Basic residues" evidence="1">
    <location>
        <begin position="80"/>
        <end position="97"/>
    </location>
</feature>
<gene>
    <name evidence="4" type="primary">orf16</name>
    <name evidence="3" type="ORF">pVAPA_0710</name>
</gene>
<accession>Q9ETM9</accession>
<evidence type="ECO:0000313" key="3">
    <source>
        <dbReference type="EMBL" id="ADI50252.1"/>
    </source>
</evidence>
<dbReference type="AlphaFoldDB" id="Q9ETM9"/>